<organism evidence="7 8">
    <name type="scientific">Parasulfuritortus cantonensis</name>
    <dbReference type="NCBI Taxonomy" id="2528202"/>
    <lineage>
        <taxon>Bacteria</taxon>
        <taxon>Pseudomonadati</taxon>
        <taxon>Pseudomonadota</taxon>
        <taxon>Betaproteobacteria</taxon>
        <taxon>Nitrosomonadales</taxon>
        <taxon>Thiobacillaceae</taxon>
        <taxon>Parasulfuritortus</taxon>
    </lineage>
</organism>
<feature type="domain" description="Thioredoxin" evidence="6">
    <location>
        <begin position="61"/>
        <end position="214"/>
    </location>
</feature>
<dbReference type="InterPro" id="IPR003782">
    <property type="entry name" value="SCO1/SenC"/>
</dbReference>
<dbReference type="InterPro" id="IPR036249">
    <property type="entry name" value="Thioredoxin-like_sf"/>
</dbReference>
<dbReference type="AlphaFoldDB" id="A0A4R1B1M5"/>
<sequence>MLPVSPAVNRARRLQVLGAAALLTFLSLHPGPPVRADQGGDDTTFVITPEFTPPVPGSYELMHIMRAPGGKVLDLNGKRRDLAEFTQGKVTLLSFIYSSCSDPNGCPYAYIVFHTLQNRLERDPRFAGKVQLLSLSFDPARDTPEMLRLYAGDNADAKRPVEWNFLTTASVGELLPILDDYGQDVYLEKDPDTGKWLGTFSHVLKVFLIDEHQEVREIYTTTFLMPDMVYNDIVTLLMESGFKP</sequence>
<evidence type="ECO:0000259" key="6">
    <source>
        <dbReference type="PROSITE" id="PS51352"/>
    </source>
</evidence>
<dbReference type="Gene3D" id="3.40.30.10">
    <property type="entry name" value="Glutaredoxin"/>
    <property type="match status" value="1"/>
</dbReference>
<evidence type="ECO:0000256" key="4">
    <source>
        <dbReference type="PIRSR" id="PIRSR603782-2"/>
    </source>
</evidence>
<feature type="binding site" evidence="3">
    <location>
        <position position="100"/>
    </location>
    <ligand>
        <name>Cu cation</name>
        <dbReference type="ChEBI" id="CHEBI:23378"/>
    </ligand>
</feature>
<keyword evidence="3" id="KW-0479">Metal-binding</keyword>
<proteinExistence type="inferred from homology"/>
<feature type="chain" id="PRO_5020311485" evidence="5">
    <location>
        <begin position="37"/>
        <end position="244"/>
    </location>
</feature>
<keyword evidence="5" id="KW-0732">Signal</keyword>
<evidence type="ECO:0000313" key="7">
    <source>
        <dbReference type="EMBL" id="TCJ11914.1"/>
    </source>
</evidence>
<gene>
    <name evidence="7" type="ORF">EZJ19_13705</name>
</gene>
<evidence type="ECO:0000256" key="3">
    <source>
        <dbReference type="PIRSR" id="PIRSR603782-1"/>
    </source>
</evidence>
<dbReference type="InterPro" id="IPR013766">
    <property type="entry name" value="Thioredoxin_domain"/>
</dbReference>
<accession>A0A4R1B1M5</accession>
<dbReference type="PROSITE" id="PS51352">
    <property type="entry name" value="THIOREDOXIN_2"/>
    <property type="match status" value="1"/>
</dbReference>
<dbReference type="OrthoDB" id="8550465at2"/>
<comment type="similarity">
    <text evidence="1">Belongs to the SCO1/2 family.</text>
</comment>
<keyword evidence="2 3" id="KW-0186">Copper</keyword>
<dbReference type="GO" id="GO:0046872">
    <property type="term" value="F:metal ion binding"/>
    <property type="evidence" value="ECO:0007669"/>
    <property type="project" value="UniProtKB-KW"/>
</dbReference>
<dbReference type="Pfam" id="PF02630">
    <property type="entry name" value="SCO1-SenC"/>
    <property type="match status" value="1"/>
</dbReference>
<comment type="caution">
    <text evidence="7">The sequence shown here is derived from an EMBL/GenBank/DDBJ whole genome shotgun (WGS) entry which is preliminary data.</text>
</comment>
<feature type="binding site" evidence="3">
    <location>
        <position position="106"/>
    </location>
    <ligand>
        <name>Cu cation</name>
        <dbReference type="ChEBI" id="CHEBI:23378"/>
    </ligand>
</feature>
<keyword evidence="8" id="KW-1185">Reference proteome</keyword>
<feature type="disulfide bond" description="Redox-active" evidence="4">
    <location>
        <begin position="100"/>
        <end position="106"/>
    </location>
</feature>
<feature type="binding site" evidence="3">
    <location>
        <position position="202"/>
    </location>
    <ligand>
        <name>Cu cation</name>
        <dbReference type="ChEBI" id="CHEBI:23378"/>
    </ligand>
</feature>
<evidence type="ECO:0000256" key="1">
    <source>
        <dbReference type="ARBA" id="ARBA00010996"/>
    </source>
</evidence>
<evidence type="ECO:0000256" key="5">
    <source>
        <dbReference type="SAM" id="SignalP"/>
    </source>
</evidence>
<evidence type="ECO:0000256" key="2">
    <source>
        <dbReference type="ARBA" id="ARBA00023008"/>
    </source>
</evidence>
<dbReference type="CDD" id="cd02968">
    <property type="entry name" value="SCO"/>
    <property type="match status" value="1"/>
</dbReference>
<keyword evidence="4" id="KW-1015">Disulfide bond</keyword>
<dbReference type="EMBL" id="SJZB01000047">
    <property type="protein sequence ID" value="TCJ11914.1"/>
    <property type="molecule type" value="Genomic_DNA"/>
</dbReference>
<feature type="signal peptide" evidence="5">
    <location>
        <begin position="1"/>
        <end position="36"/>
    </location>
</feature>
<reference evidence="7 8" key="1">
    <citation type="submission" date="2019-03" db="EMBL/GenBank/DDBJ databases">
        <title>Genome sequence of Thiobacillaceae bacterium LSR1, a sulfur-oxidizing bacterium isolated from freshwater sediment.</title>
        <authorList>
            <person name="Li S."/>
        </authorList>
    </citation>
    <scope>NUCLEOTIDE SEQUENCE [LARGE SCALE GENOMIC DNA]</scope>
    <source>
        <strain evidence="7 8">LSR1</strain>
    </source>
</reference>
<dbReference type="SUPFAM" id="SSF52833">
    <property type="entry name" value="Thioredoxin-like"/>
    <property type="match status" value="1"/>
</dbReference>
<protein>
    <submittedName>
        <fullName evidence="7">SCO family protein</fullName>
    </submittedName>
</protein>
<name>A0A4R1B1M5_9PROT</name>
<evidence type="ECO:0000313" key="8">
    <source>
        <dbReference type="Proteomes" id="UP000295443"/>
    </source>
</evidence>
<dbReference type="Proteomes" id="UP000295443">
    <property type="component" value="Unassembled WGS sequence"/>
</dbReference>